<feature type="transmembrane region" description="Helical" evidence="7">
    <location>
        <begin position="406"/>
        <end position="428"/>
    </location>
</feature>
<feature type="region of interest" description="Disordered" evidence="6">
    <location>
        <begin position="510"/>
        <end position="617"/>
    </location>
</feature>
<dbReference type="GO" id="GO:0016020">
    <property type="term" value="C:membrane"/>
    <property type="evidence" value="ECO:0007669"/>
    <property type="project" value="UniProtKB-SubCell"/>
</dbReference>
<dbReference type="Pfam" id="PF10192">
    <property type="entry name" value="GPR180-TMEM145_TM"/>
    <property type="match status" value="1"/>
</dbReference>
<reference evidence="11" key="1">
    <citation type="submission" date="2016-01" db="EMBL/GenBank/DDBJ databases">
        <title>Reference transcriptome for the parasite Schistocephalus solidus: insights into the molecular evolution of parasitism.</title>
        <authorList>
            <person name="Hebert F.O."/>
            <person name="Grambauer S."/>
            <person name="Barber I."/>
            <person name="Landry C.R."/>
            <person name="Aubin-Horth N."/>
        </authorList>
    </citation>
    <scope>NUCLEOTIDE SEQUENCE</scope>
</reference>
<feature type="region of interest" description="Disordered" evidence="6">
    <location>
        <begin position="125"/>
        <end position="145"/>
    </location>
</feature>
<keyword evidence="8" id="KW-0732">Signal</keyword>
<comment type="subcellular location">
    <subcellularLocation>
        <location evidence="1">Membrane</location>
        <topology evidence="1">Multi-pass membrane protein</topology>
    </subcellularLocation>
</comment>
<feature type="transmembrane region" description="Helical" evidence="7">
    <location>
        <begin position="435"/>
        <end position="457"/>
    </location>
</feature>
<feature type="domain" description="GPR180/TMEM145 transmembrane" evidence="9">
    <location>
        <begin position="287"/>
        <end position="484"/>
    </location>
</feature>
<evidence type="ECO:0000256" key="7">
    <source>
        <dbReference type="SAM" id="Phobius"/>
    </source>
</evidence>
<dbReference type="EMBL" id="GEEE01009370">
    <property type="protein sequence ID" value="JAP53855.1"/>
    <property type="molecule type" value="Transcribed_RNA"/>
</dbReference>
<feature type="chain" id="PRO_5007051251" evidence="8">
    <location>
        <begin position="19"/>
        <end position="617"/>
    </location>
</feature>
<accession>A0A0X3PPJ8</accession>
<evidence type="ECO:0000259" key="10">
    <source>
        <dbReference type="Pfam" id="PF21892"/>
    </source>
</evidence>
<feature type="domain" description="GPR180-like N-terminal" evidence="10">
    <location>
        <begin position="22"/>
        <end position="112"/>
    </location>
</feature>
<gene>
    <name evidence="11" type="ORF">TR154573</name>
</gene>
<keyword evidence="2 7" id="KW-0812">Transmembrane</keyword>
<feature type="signal peptide" evidence="8">
    <location>
        <begin position="1"/>
        <end position="18"/>
    </location>
</feature>
<dbReference type="InterPro" id="IPR019336">
    <property type="entry name" value="GPR180/TMEM145_TM"/>
</dbReference>
<dbReference type="InterPro" id="IPR047831">
    <property type="entry name" value="GPR180/TMEM145"/>
</dbReference>
<evidence type="ECO:0000313" key="11">
    <source>
        <dbReference type="EMBL" id="JAP53855.1"/>
    </source>
</evidence>
<evidence type="ECO:0000259" key="9">
    <source>
        <dbReference type="Pfam" id="PF10192"/>
    </source>
</evidence>
<evidence type="ECO:0000256" key="3">
    <source>
        <dbReference type="ARBA" id="ARBA00022989"/>
    </source>
</evidence>
<dbReference type="PANTHER" id="PTHR23252">
    <property type="entry name" value="INTIMAL THICKNESS RECEPTOR-RELATED"/>
    <property type="match status" value="1"/>
</dbReference>
<evidence type="ECO:0000256" key="5">
    <source>
        <dbReference type="ARBA" id="ARBA00023180"/>
    </source>
</evidence>
<organism evidence="11">
    <name type="scientific">Schistocephalus solidus</name>
    <name type="common">Tapeworm</name>
    <dbReference type="NCBI Taxonomy" id="70667"/>
    <lineage>
        <taxon>Eukaryota</taxon>
        <taxon>Metazoa</taxon>
        <taxon>Spiralia</taxon>
        <taxon>Lophotrochozoa</taxon>
        <taxon>Platyhelminthes</taxon>
        <taxon>Cestoda</taxon>
        <taxon>Eucestoda</taxon>
        <taxon>Diphyllobothriidea</taxon>
        <taxon>Diphyllobothriidae</taxon>
        <taxon>Schistocephalus</taxon>
    </lineage>
</organism>
<keyword evidence="4 7" id="KW-0472">Membrane</keyword>
<feature type="transmembrane region" description="Helical" evidence="7">
    <location>
        <begin position="264"/>
        <end position="282"/>
    </location>
</feature>
<protein>
    <submittedName>
        <fullName evidence="11">Uncharacterized protein</fullName>
    </submittedName>
</protein>
<dbReference type="GO" id="GO:0019236">
    <property type="term" value="P:response to pheromone"/>
    <property type="evidence" value="ECO:0007669"/>
    <property type="project" value="InterPro"/>
</dbReference>
<dbReference type="GO" id="GO:0007186">
    <property type="term" value="P:G protein-coupled receptor signaling pathway"/>
    <property type="evidence" value="ECO:0007669"/>
    <property type="project" value="InterPro"/>
</dbReference>
<dbReference type="PANTHER" id="PTHR23252:SF24">
    <property type="entry name" value="TRANSMEMBRANE PROTEIN 145"/>
    <property type="match status" value="1"/>
</dbReference>
<name>A0A0X3PPJ8_SCHSO</name>
<evidence type="ECO:0000256" key="4">
    <source>
        <dbReference type="ARBA" id="ARBA00023136"/>
    </source>
</evidence>
<keyword evidence="5" id="KW-0325">Glycoprotein</keyword>
<feature type="transmembrane region" description="Helical" evidence="7">
    <location>
        <begin position="294"/>
        <end position="314"/>
    </location>
</feature>
<feature type="transmembrane region" description="Helical" evidence="7">
    <location>
        <begin position="334"/>
        <end position="357"/>
    </location>
</feature>
<keyword evidence="3 7" id="KW-1133">Transmembrane helix</keyword>
<dbReference type="Pfam" id="PF21892">
    <property type="entry name" value="TMEM145_N"/>
    <property type="match status" value="1"/>
</dbReference>
<feature type="transmembrane region" description="Helical" evidence="7">
    <location>
        <begin position="369"/>
        <end position="386"/>
    </location>
</feature>
<evidence type="ECO:0000256" key="2">
    <source>
        <dbReference type="ARBA" id="ARBA00022692"/>
    </source>
</evidence>
<dbReference type="AlphaFoldDB" id="A0A0X3PPJ8"/>
<dbReference type="InterPro" id="IPR053880">
    <property type="entry name" value="GPR180-like_N"/>
</dbReference>
<evidence type="ECO:0000256" key="8">
    <source>
        <dbReference type="SAM" id="SignalP"/>
    </source>
</evidence>
<evidence type="ECO:0000256" key="1">
    <source>
        <dbReference type="ARBA" id="ARBA00004141"/>
    </source>
</evidence>
<proteinExistence type="predicted"/>
<evidence type="ECO:0000256" key="6">
    <source>
        <dbReference type="SAM" id="MobiDB-lite"/>
    </source>
</evidence>
<sequence length="617" mass="69234">MLIVSIILFLSIIPKNFGIVFEGKLADFQQWQFISRFSFHSENSSFQYELAFPENVGDLNLNAYWDAPEAWDVGYTTLKETCQEKHAFIQTLSSAQTYPLSTYWNGWCRSMDMRNFRFPIKLPQPDQASRMQSDRRLPSNQTKKPEVVVSGNDYAPSLESFSSSVLNRVFSVYLGSVKYNASGLSPKWTFCKSPRLNFRPGHVSWWFFALENCKSALPELNGRKPTPPGVDIFYRLDLENGQVGTNLFRLHFPVEEFGTLEITIIFWMTSAGTLFLGIWLILIACRGKGTKMPLYLFGIILLLNFCKWLFSLTWAFHLANTGVKLTVAIVLSDILGGVSSSALVTLLMMLASGYTIVHQQCQRRLQLSILIGLSVYLFMQIVLGITKTLAFDSGRARYLYQSPSGYVLAALQCIAWAGFTLVCVYTNVHWTSKRLFYIKLVTVYTLWFWTLPIILIINGEWMTLWRRLVFHRAIESIADLGAHIYLLYMFLPSQMPDNFLPADEDETQLTASGTQEVAKPGPRGTIQPAKEPESPSTTQVPKLPPLGRKQESSVISKLGAKAGELPVPSQGAGGTSPAPDRGSRPVTPRPPPTPRTGMQGEPSAAPSKLGFIRKLIQ</sequence>